<dbReference type="RefSeq" id="WP_264088631.1">
    <property type="nucleotide sequence ID" value="NZ_JAMPJT010000001.1"/>
</dbReference>
<dbReference type="EMBL" id="JAMPJU010000001">
    <property type="protein sequence ID" value="MCV9880942.1"/>
    <property type="molecule type" value="Genomic_DNA"/>
</dbReference>
<dbReference type="Proteomes" id="UP001165569">
    <property type="component" value="Unassembled WGS sequence"/>
</dbReference>
<keyword evidence="3" id="KW-1185">Reference proteome</keyword>
<proteinExistence type="predicted"/>
<protein>
    <submittedName>
        <fullName evidence="1">Uncharacterized protein</fullName>
    </submittedName>
</protein>
<accession>A0AA42C0X1</accession>
<dbReference type="AlphaFoldDB" id="A0AA42C0X1"/>
<organism evidence="1 4">
    <name type="scientific">Brenneria izbisi</name>
    <dbReference type="NCBI Taxonomy" id="2939450"/>
    <lineage>
        <taxon>Bacteria</taxon>
        <taxon>Pseudomonadati</taxon>
        <taxon>Pseudomonadota</taxon>
        <taxon>Gammaproteobacteria</taxon>
        <taxon>Enterobacterales</taxon>
        <taxon>Pectobacteriaceae</taxon>
        <taxon>Brenneria</taxon>
    </lineage>
</organism>
<dbReference type="Proteomes" id="UP001165568">
    <property type="component" value="Unassembled WGS sequence"/>
</dbReference>
<evidence type="ECO:0000313" key="3">
    <source>
        <dbReference type="Proteomes" id="UP001165568"/>
    </source>
</evidence>
<comment type="caution">
    <text evidence="1">The sequence shown here is derived from an EMBL/GenBank/DDBJ whole genome shotgun (WGS) entry which is preliminary data.</text>
</comment>
<gene>
    <name evidence="1" type="ORF">NC803_01305</name>
    <name evidence="2" type="ORF">NC856_01440</name>
</gene>
<reference evidence="1" key="1">
    <citation type="submission" date="2022-04" db="EMBL/GenBank/DDBJ databases">
        <title>Brenneria sp. isolated from walnut trees in Serbia.</title>
        <authorList>
            <person name="Gasic K."/>
            <person name="Zlatkovic N."/>
            <person name="Kuzmanovic N."/>
        </authorList>
    </citation>
    <scope>NUCLEOTIDE SEQUENCE</scope>
    <source>
        <strain evidence="2">KBI 423</strain>
        <strain evidence="1">KBI 447</strain>
    </source>
</reference>
<evidence type="ECO:0000313" key="4">
    <source>
        <dbReference type="Proteomes" id="UP001165569"/>
    </source>
</evidence>
<name>A0AA42C0X1_9GAMM</name>
<evidence type="ECO:0000313" key="1">
    <source>
        <dbReference type="EMBL" id="MCV9877492.1"/>
    </source>
</evidence>
<dbReference type="EMBL" id="JAMPJT010000001">
    <property type="protein sequence ID" value="MCV9877492.1"/>
    <property type="molecule type" value="Genomic_DNA"/>
</dbReference>
<sequence>MKKKRILIPLIILIVFILYLNRDALNPFAPDCKNLPAGTPKPAECRKPVKEVAPGFEL</sequence>
<evidence type="ECO:0000313" key="2">
    <source>
        <dbReference type="EMBL" id="MCV9880942.1"/>
    </source>
</evidence>